<evidence type="ECO:0000256" key="1">
    <source>
        <dbReference type="SAM" id="SignalP"/>
    </source>
</evidence>
<dbReference type="AlphaFoldDB" id="A0A1M2W7E3"/>
<evidence type="ECO:0008006" key="4">
    <source>
        <dbReference type="Google" id="ProtNLM"/>
    </source>
</evidence>
<dbReference type="Proteomes" id="UP000184267">
    <property type="component" value="Unassembled WGS sequence"/>
</dbReference>
<evidence type="ECO:0000313" key="2">
    <source>
        <dbReference type="EMBL" id="OJT15785.1"/>
    </source>
</evidence>
<keyword evidence="1" id="KW-0732">Signal</keyword>
<protein>
    <recommendedName>
        <fullName evidence="4">Secreted protein</fullName>
    </recommendedName>
</protein>
<evidence type="ECO:0000313" key="3">
    <source>
        <dbReference type="Proteomes" id="UP000184267"/>
    </source>
</evidence>
<feature type="signal peptide" evidence="1">
    <location>
        <begin position="1"/>
        <end position="22"/>
    </location>
</feature>
<organism evidence="2 3">
    <name type="scientific">Trametes pubescens</name>
    <name type="common">White-rot fungus</name>
    <dbReference type="NCBI Taxonomy" id="154538"/>
    <lineage>
        <taxon>Eukaryota</taxon>
        <taxon>Fungi</taxon>
        <taxon>Dikarya</taxon>
        <taxon>Basidiomycota</taxon>
        <taxon>Agaricomycotina</taxon>
        <taxon>Agaricomycetes</taxon>
        <taxon>Polyporales</taxon>
        <taxon>Polyporaceae</taxon>
        <taxon>Trametes</taxon>
    </lineage>
</organism>
<reference evidence="2 3" key="1">
    <citation type="submission" date="2016-10" db="EMBL/GenBank/DDBJ databases">
        <title>Genome sequence of the basidiomycete white-rot fungus Trametes pubescens.</title>
        <authorList>
            <person name="Makela M.R."/>
            <person name="Granchi Z."/>
            <person name="Peng M."/>
            <person name="De Vries R.P."/>
            <person name="Grigoriev I."/>
            <person name="Riley R."/>
            <person name="Hilden K."/>
        </authorList>
    </citation>
    <scope>NUCLEOTIDE SEQUENCE [LARGE SCALE GENOMIC DNA]</scope>
    <source>
        <strain evidence="2 3">FBCC735</strain>
    </source>
</reference>
<proteinExistence type="predicted"/>
<accession>A0A1M2W7E3</accession>
<gene>
    <name evidence="2" type="ORF">TRAPUB_4057</name>
</gene>
<keyword evidence="3" id="KW-1185">Reference proteome</keyword>
<comment type="caution">
    <text evidence="2">The sequence shown here is derived from an EMBL/GenBank/DDBJ whole genome shotgun (WGS) entry which is preliminary data.</text>
</comment>
<feature type="chain" id="PRO_5012905769" description="Secreted protein" evidence="1">
    <location>
        <begin position="23"/>
        <end position="68"/>
    </location>
</feature>
<name>A0A1M2W7E3_TRAPU</name>
<dbReference type="EMBL" id="MNAD01000134">
    <property type="protein sequence ID" value="OJT15785.1"/>
    <property type="molecule type" value="Genomic_DNA"/>
</dbReference>
<sequence length="68" mass="7268">MPAFGCRLELALLVLPVPPTSAPGHRAGLCIPHWLRTAILSLRARLSLPRMPLRSLVAANSIPPLGPL</sequence>